<dbReference type="Pfam" id="PF14009">
    <property type="entry name" value="PADRE"/>
    <property type="match status" value="1"/>
</dbReference>
<dbReference type="AlphaFoldDB" id="A0A1D6NY25"/>
<dbReference type="ExpressionAtlas" id="A0A1D6NY25">
    <property type="expression patterns" value="baseline and differential"/>
</dbReference>
<evidence type="ECO:0000256" key="1">
    <source>
        <dbReference type="SAM" id="MobiDB-lite"/>
    </source>
</evidence>
<feature type="region of interest" description="Disordered" evidence="1">
    <location>
        <begin position="247"/>
        <end position="268"/>
    </location>
</feature>
<dbReference type="PANTHER" id="PTHR33148">
    <property type="entry name" value="PLASTID MOVEMENT IMPAIRED PROTEIN-RELATED"/>
    <property type="match status" value="1"/>
</dbReference>
<proteinExistence type="predicted"/>
<dbReference type="InterPro" id="IPR025322">
    <property type="entry name" value="PADRE_dom"/>
</dbReference>
<sequence length="473" mass="51357">MGNSIGGRRKGAKVMQLDGTAFRVKPPASAGAVLRDHPGFQLLESEEVKLLGVRARPLAHDAQLRPGRLYFLVVLPRPSVPPRRAWSGALQVGARERLESLMLTRRSTSDLSLPASAATATATAPPSPLSESEGGPVRLRMRLPKAQVERLMAESRDGAEAAARIMQLCAAANNPASGAATPERGILRTPERRSPRFVPTPDWGVGVGATAASSPQTPERSPRFAAMTPDWGTDGFMVPAGVATAPRTPERWPALPRTPEYASPDVRASRKEKRTRFVALPDEIIAVKQSSVDTQSLRTASSAGEFEAPYRDRCEQPRRNEALDVVCELYRDRHEQTHGYETPDAPSFSSGIDDDIDVVEELHIPVRAHQKEQAHEFERAEDTAPPSHALCYDPHRADVPTVHSALKVFDQMSSRGSDASPGFRDLVFLVASASSSCSVEDERPKVPSSIGNDMHLVSRFLSSRLDGGVKKPS</sequence>
<organism evidence="2">
    <name type="scientific">Zea mays</name>
    <name type="common">Maize</name>
    <dbReference type="NCBI Taxonomy" id="4577"/>
    <lineage>
        <taxon>Eukaryota</taxon>
        <taxon>Viridiplantae</taxon>
        <taxon>Streptophyta</taxon>
        <taxon>Embryophyta</taxon>
        <taxon>Tracheophyta</taxon>
        <taxon>Spermatophyta</taxon>
        <taxon>Magnoliopsida</taxon>
        <taxon>Liliopsida</taxon>
        <taxon>Poales</taxon>
        <taxon>Poaceae</taxon>
        <taxon>PACMAD clade</taxon>
        <taxon>Panicoideae</taxon>
        <taxon>Andropogonodae</taxon>
        <taxon>Andropogoneae</taxon>
        <taxon>Tripsacinae</taxon>
        <taxon>Zea</taxon>
    </lineage>
</organism>
<reference evidence="2" key="1">
    <citation type="submission" date="2015-12" db="EMBL/GenBank/DDBJ databases">
        <title>Update maize B73 reference genome by single molecule sequencing technologies.</title>
        <authorList>
            <consortium name="Maize Genome Sequencing Project"/>
            <person name="Ware D."/>
        </authorList>
    </citation>
    <scope>NUCLEOTIDE SEQUENCE</scope>
    <source>
        <tissue evidence="2">Seedling</tissue>
    </source>
</reference>
<gene>
    <name evidence="2" type="ORF">ZEAMMB73_Zm00001d045644</name>
</gene>
<protein>
    <submittedName>
        <fullName evidence="2">Uncharacterized protein</fullName>
    </submittedName>
</protein>
<dbReference type="SMR" id="A0A1D6NY25"/>
<dbReference type="PANTHER" id="PTHR33148:SF75">
    <property type="entry name" value="OS06G0260000 PROTEIN"/>
    <property type="match status" value="1"/>
</dbReference>
<name>A0A1D6NY25_MAIZE</name>
<evidence type="ECO:0000313" key="2">
    <source>
        <dbReference type="EMBL" id="AQL02908.1"/>
    </source>
</evidence>
<accession>A0A1D6NY25</accession>
<dbReference type="PaxDb" id="4577-GRMZM2G033175_P01"/>
<feature type="region of interest" description="Disordered" evidence="1">
    <location>
        <begin position="192"/>
        <end position="223"/>
    </location>
</feature>
<dbReference type="InParanoid" id="A0A1D6NY25"/>
<dbReference type="eggNOG" id="ENOG502RP95">
    <property type="taxonomic scope" value="Eukaryota"/>
</dbReference>
<feature type="region of interest" description="Disordered" evidence="1">
    <location>
        <begin position="109"/>
        <end position="135"/>
    </location>
</feature>
<dbReference type="EMBL" id="CM000785">
    <property type="protein sequence ID" value="AQL02908.1"/>
    <property type="molecule type" value="Genomic_DNA"/>
</dbReference>